<keyword evidence="2" id="KW-1185">Reference proteome</keyword>
<proteinExistence type="predicted"/>
<comment type="caution">
    <text evidence="1">The sequence shown here is derived from an EMBL/GenBank/DDBJ whole genome shotgun (WGS) entry which is preliminary data.</text>
</comment>
<dbReference type="EMBL" id="JABUFE010000007">
    <property type="protein sequence ID" value="NSX55582.1"/>
    <property type="molecule type" value="Genomic_DNA"/>
</dbReference>
<sequence>MKKTAYSLETALIDFSGYFELPLTNRALGHKSSLFGLMTADDIHRRYAAEPLSNLGEGCVIININKNYKRAQSSEDIYYVTKASCVISENRTKSLKYVLAEFRGFIVEVFEVDHWYRAEGSKNRWCFEGTEAPHNIRNKYINRSIVKKQGAANPITYTL</sequence>
<evidence type="ECO:0000313" key="1">
    <source>
        <dbReference type="EMBL" id="NSX55582.1"/>
    </source>
</evidence>
<dbReference type="Proteomes" id="UP000777935">
    <property type="component" value="Unassembled WGS sequence"/>
</dbReference>
<evidence type="ECO:0000313" key="2">
    <source>
        <dbReference type="Proteomes" id="UP000777935"/>
    </source>
</evidence>
<reference evidence="1 2" key="1">
    <citation type="submission" date="2020-06" db="EMBL/GenBank/DDBJ databases">
        <title>Sulfitobacter algicola sp. nov., isolated from green algae.</title>
        <authorList>
            <person name="Wang C."/>
        </authorList>
    </citation>
    <scope>NUCLEOTIDE SEQUENCE [LARGE SCALE GENOMIC DNA]</scope>
    <source>
        <strain evidence="1 2">1151</strain>
    </source>
</reference>
<gene>
    <name evidence="1" type="ORF">HRQ87_12285</name>
</gene>
<name>A0ABX2IX43_9RHOB</name>
<dbReference type="RefSeq" id="WP_174138736.1">
    <property type="nucleotide sequence ID" value="NZ_JABUFE010000007.1"/>
</dbReference>
<protein>
    <submittedName>
        <fullName evidence="1">Uncharacterized protein</fullName>
    </submittedName>
</protein>
<accession>A0ABX2IX43</accession>
<organism evidence="1 2">
    <name type="scientific">Parasulfitobacter algicola</name>
    <dbReference type="NCBI Taxonomy" id="2614809"/>
    <lineage>
        <taxon>Bacteria</taxon>
        <taxon>Pseudomonadati</taxon>
        <taxon>Pseudomonadota</taxon>
        <taxon>Alphaproteobacteria</taxon>
        <taxon>Rhodobacterales</taxon>
        <taxon>Roseobacteraceae</taxon>
        <taxon>Parasulfitobacter</taxon>
    </lineage>
</organism>